<evidence type="ECO:0000256" key="9">
    <source>
        <dbReference type="ARBA" id="ARBA00023136"/>
    </source>
</evidence>
<keyword evidence="5" id="KW-0679">Respiratory chain</keyword>
<proteinExistence type="inferred from homology"/>
<dbReference type="PANTHER" id="PTHR13094">
    <property type="entry name" value="NADH-UBIQUINONE OXIDOREDUCTASE PDSW SUBUNIT"/>
    <property type="match status" value="1"/>
</dbReference>
<dbReference type="PANTHER" id="PTHR13094:SF1">
    <property type="entry name" value="NADH DEHYDROGENASE [UBIQUINONE] 1 BETA SUBCOMPLEX SUBUNIT 10"/>
    <property type="match status" value="1"/>
</dbReference>
<dbReference type="Pfam" id="PF10249">
    <property type="entry name" value="NDUFB10"/>
    <property type="match status" value="1"/>
</dbReference>
<evidence type="ECO:0000256" key="7">
    <source>
        <dbReference type="ARBA" id="ARBA00022982"/>
    </source>
</evidence>
<organism evidence="10 11">
    <name type="scientific">Lymnaea stagnalis</name>
    <name type="common">Great pond snail</name>
    <name type="synonym">Helix stagnalis</name>
    <dbReference type="NCBI Taxonomy" id="6523"/>
    <lineage>
        <taxon>Eukaryota</taxon>
        <taxon>Metazoa</taxon>
        <taxon>Spiralia</taxon>
        <taxon>Lophotrochozoa</taxon>
        <taxon>Mollusca</taxon>
        <taxon>Gastropoda</taxon>
        <taxon>Heterobranchia</taxon>
        <taxon>Euthyneura</taxon>
        <taxon>Panpulmonata</taxon>
        <taxon>Hygrophila</taxon>
        <taxon>Lymnaeoidea</taxon>
        <taxon>Lymnaeidae</taxon>
        <taxon>Lymnaea</taxon>
    </lineage>
</organism>
<evidence type="ECO:0000256" key="3">
    <source>
        <dbReference type="ARBA" id="ARBA00014109"/>
    </source>
</evidence>
<dbReference type="Proteomes" id="UP001497497">
    <property type="component" value="Unassembled WGS sequence"/>
</dbReference>
<evidence type="ECO:0000256" key="6">
    <source>
        <dbReference type="ARBA" id="ARBA00022792"/>
    </source>
</evidence>
<dbReference type="GO" id="GO:0005743">
    <property type="term" value="C:mitochondrial inner membrane"/>
    <property type="evidence" value="ECO:0007669"/>
    <property type="project" value="UniProtKB-SubCell"/>
</dbReference>
<keyword evidence="7" id="KW-0249">Electron transport</keyword>
<evidence type="ECO:0000256" key="1">
    <source>
        <dbReference type="ARBA" id="ARBA00004443"/>
    </source>
</evidence>
<keyword evidence="11" id="KW-1185">Reference proteome</keyword>
<evidence type="ECO:0000256" key="2">
    <source>
        <dbReference type="ARBA" id="ARBA00008317"/>
    </source>
</evidence>
<comment type="similarity">
    <text evidence="2">Belongs to the complex I NDUFB10 subunit family.</text>
</comment>
<keyword evidence="8" id="KW-0496">Mitochondrion</keyword>
<protein>
    <recommendedName>
        <fullName evidence="3">NADH dehydrogenase [ubiquinone] 1 beta subcomplex subunit 10</fullName>
    </recommendedName>
</protein>
<keyword evidence="4" id="KW-0813">Transport</keyword>
<dbReference type="GO" id="GO:0045271">
    <property type="term" value="C:respiratory chain complex I"/>
    <property type="evidence" value="ECO:0007669"/>
    <property type="project" value="UniProtKB-ARBA"/>
</dbReference>
<reference evidence="10 11" key="1">
    <citation type="submission" date="2024-04" db="EMBL/GenBank/DDBJ databases">
        <authorList>
            <consortium name="Genoscope - CEA"/>
            <person name="William W."/>
        </authorList>
    </citation>
    <scope>NUCLEOTIDE SEQUENCE [LARGE SCALE GENOMIC DNA]</scope>
</reference>
<dbReference type="InterPro" id="IPR039993">
    <property type="entry name" value="NDUFB10"/>
</dbReference>
<dbReference type="InterPro" id="IPR019377">
    <property type="entry name" value="NADH_UbQ_OxRdtase_su10"/>
</dbReference>
<gene>
    <name evidence="10" type="ORF">GSLYS_00013917001</name>
</gene>
<evidence type="ECO:0000256" key="4">
    <source>
        <dbReference type="ARBA" id="ARBA00022448"/>
    </source>
</evidence>
<accession>A0AAV2I2S9</accession>
<evidence type="ECO:0000256" key="8">
    <source>
        <dbReference type="ARBA" id="ARBA00023128"/>
    </source>
</evidence>
<comment type="subcellular location">
    <subcellularLocation>
        <location evidence="1">Mitochondrion inner membrane</location>
        <topology evidence="1">Peripheral membrane protein</topology>
        <orientation evidence="1">Matrix side</orientation>
    </subcellularLocation>
</comment>
<keyword evidence="9" id="KW-0472">Membrane</keyword>
<evidence type="ECO:0000313" key="10">
    <source>
        <dbReference type="EMBL" id="CAL1540226.1"/>
    </source>
</evidence>
<comment type="caution">
    <text evidence="10">The sequence shown here is derived from an EMBL/GenBank/DDBJ whole genome shotgun (WGS) entry which is preliminary data.</text>
</comment>
<sequence length="175" mass="20657">MGGHDDTEAECIDESQSKNKGISFTDLKVQNLALGFFSAIDGTVTSFREKVVLPLQSKNKEKFYHRRFNRVPTVDQCDYEDPVCIYEADEQFYRDKLVDSNIVKILRQRKIECMAWEGPDSRYKCKKIEDEYENAATNWFIKYGEMRATQGAIEAYMKQKHRLIWERRNPDKKLH</sequence>
<dbReference type="AlphaFoldDB" id="A0AAV2I2S9"/>
<keyword evidence="6" id="KW-0999">Mitochondrion inner membrane</keyword>
<dbReference type="EMBL" id="CAXITT010000375">
    <property type="protein sequence ID" value="CAL1540226.1"/>
    <property type="molecule type" value="Genomic_DNA"/>
</dbReference>
<evidence type="ECO:0000313" key="11">
    <source>
        <dbReference type="Proteomes" id="UP001497497"/>
    </source>
</evidence>
<name>A0AAV2I2S9_LYMST</name>
<evidence type="ECO:0000256" key="5">
    <source>
        <dbReference type="ARBA" id="ARBA00022660"/>
    </source>
</evidence>